<gene>
    <name evidence="1" type="ORF">EVC06_005</name>
</gene>
<protein>
    <submittedName>
        <fullName evidence="1">Uncharacterized protein</fullName>
    </submittedName>
</protein>
<reference evidence="1 2" key="1">
    <citation type="submission" date="2020-01" db="EMBL/GenBank/DDBJ databases">
        <title>Patterns of diversity and host range of bacteriophage communities associated with bean-nodulatin bacteria.</title>
        <authorList>
            <person name="Vann Cauwenberghe J."/>
            <person name="Santamaria R.I."/>
            <person name="Bustos P."/>
            <person name="Juarez S."/>
            <person name="Gonzalez V."/>
        </authorList>
    </citation>
    <scope>NUCLEOTIDE SEQUENCE [LARGE SCALE GENOMIC DNA]</scope>
    <source>
        <strain evidence="2">RHph</strain>
    </source>
</reference>
<accession>A0A7S5RF87</accession>
<organism evidence="1 2">
    <name type="scientific">Rhizobium phage RHph_N34</name>
    <dbReference type="NCBI Taxonomy" id="2509586"/>
    <lineage>
        <taxon>Viruses</taxon>
        <taxon>Duplodnaviria</taxon>
        <taxon>Heunggongvirae</taxon>
        <taxon>Uroviricota</taxon>
        <taxon>Caudoviricetes</taxon>
        <taxon>Pootjesviridae</taxon>
        <taxon>Staniewskivirinae</taxon>
        <taxon>Trinifflemingvirus</taxon>
        <taxon>Trinifflemingvirus N34</taxon>
    </lineage>
</organism>
<keyword evidence="2" id="KW-1185">Reference proteome</keyword>
<dbReference type="EMBL" id="MN988534">
    <property type="protein sequence ID" value="QIG73780.1"/>
    <property type="molecule type" value="Genomic_DNA"/>
</dbReference>
<evidence type="ECO:0000313" key="1">
    <source>
        <dbReference type="EMBL" id="QIG73780.1"/>
    </source>
</evidence>
<sequence length="199" mass="23102">MSEFERVIGNTDTKIYVLQPGDEGKRIGYHTIWHQDGKHEEIGFVVYKEEKREVSEELEDEKQPMTLLELIEDAQYQIRTFRHPQIDEFEEKMSEILMAGERGSLKYDKVVSIDIHNDELVINTTYSVRCCEQTGEYKIPMKVIKSADPIYEMKLYSLNKAVKSADLETSRCIANLKRAEENSAKAQAALIDFMSRNKK</sequence>
<dbReference type="Proteomes" id="UP000646667">
    <property type="component" value="Segment"/>
</dbReference>
<name>A0A7S5RF87_9CAUD</name>
<evidence type="ECO:0000313" key="2">
    <source>
        <dbReference type="Proteomes" id="UP000646667"/>
    </source>
</evidence>
<proteinExistence type="predicted"/>